<evidence type="ECO:0000313" key="2">
    <source>
        <dbReference type="EMBL" id="CAI2375734.1"/>
    </source>
</evidence>
<sequence>MKLILALILTAALAGAQVLVENNNYKWTIEFGKYRDNENYTDVEIALHVPSTTQPMTNSYYSSLACVNVGTTNYQLATASSALEGFAFEFQCSSTCNNLDAVYNSASYYAANTGFGQTTTHVASSPILTAITPPSDQVDINMGGNYTSKIVNYEITKLTPTYLKNNYFLPNQTQTWYVRCFGRFNNAASATFTAAITDLQTTLGNGKNLSIKGNSYIATTFIATAGALVAFLM</sequence>
<organism evidence="2 3">
    <name type="scientific">Euplotes crassus</name>
    <dbReference type="NCBI Taxonomy" id="5936"/>
    <lineage>
        <taxon>Eukaryota</taxon>
        <taxon>Sar</taxon>
        <taxon>Alveolata</taxon>
        <taxon>Ciliophora</taxon>
        <taxon>Intramacronucleata</taxon>
        <taxon>Spirotrichea</taxon>
        <taxon>Hypotrichia</taxon>
        <taxon>Euplotida</taxon>
        <taxon>Euplotidae</taxon>
        <taxon>Moneuplotes</taxon>
    </lineage>
</organism>
<evidence type="ECO:0000256" key="1">
    <source>
        <dbReference type="SAM" id="SignalP"/>
    </source>
</evidence>
<name>A0AAD1XN90_EUPCR</name>
<accession>A0AAD1XN90</accession>
<feature type="signal peptide" evidence="1">
    <location>
        <begin position="1"/>
        <end position="16"/>
    </location>
</feature>
<dbReference type="EMBL" id="CAMPGE010017231">
    <property type="protein sequence ID" value="CAI2375734.1"/>
    <property type="molecule type" value="Genomic_DNA"/>
</dbReference>
<keyword evidence="1" id="KW-0732">Signal</keyword>
<gene>
    <name evidence="2" type="ORF">ECRASSUSDP1_LOCUS17098</name>
</gene>
<dbReference type="Proteomes" id="UP001295684">
    <property type="component" value="Unassembled WGS sequence"/>
</dbReference>
<reference evidence="2" key="1">
    <citation type="submission" date="2023-07" db="EMBL/GenBank/DDBJ databases">
        <authorList>
            <consortium name="AG Swart"/>
            <person name="Singh M."/>
            <person name="Singh A."/>
            <person name="Seah K."/>
            <person name="Emmerich C."/>
        </authorList>
    </citation>
    <scope>NUCLEOTIDE SEQUENCE</scope>
    <source>
        <strain evidence="2">DP1</strain>
    </source>
</reference>
<proteinExistence type="predicted"/>
<dbReference type="AlphaFoldDB" id="A0AAD1XN90"/>
<keyword evidence="3" id="KW-1185">Reference proteome</keyword>
<protein>
    <submittedName>
        <fullName evidence="2">Uncharacterized protein</fullName>
    </submittedName>
</protein>
<comment type="caution">
    <text evidence="2">The sequence shown here is derived from an EMBL/GenBank/DDBJ whole genome shotgun (WGS) entry which is preliminary data.</text>
</comment>
<evidence type="ECO:0000313" key="3">
    <source>
        <dbReference type="Proteomes" id="UP001295684"/>
    </source>
</evidence>
<feature type="chain" id="PRO_5041948530" evidence="1">
    <location>
        <begin position="17"/>
        <end position="233"/>
    </location>
</feature>